<dbReference type="Pfam" id="PF06328">
    <property type="entry name" value="Lep_receptor_Ig"/>
    <property type="match status" value="1"/>
</dbReference>
<dbReference type="AlphaFoldDB" id="A0A7J6AG43"/>
<evidence type="ECO:0000256" key="11">
    <source>
        <dbReference type="ARBA" id="ARBA00023319"/>
    </source>
</evidence>
<dbReference type="PANTHER" id="PTHR48423">
    <property type="entry name" value="INTERLEUKIN-27 RECEPTOR SUBUNIT ALPHA"/>
    <property type="match status" value="1"/>
</dbReference>
<evidence type="ECO:0000256" key="9">
    <source>
        <dbReference type="ARBA" id="ARBA00023170"/>
    </source>
</evidence>
<evidence type="ECO:0000256" key="13">
    <source>
        <dbReference type="SAM" id="Phobius"/>
    </source>
</evidence>
<evidence type="ECO:0000256" key="12">
    <source>
        <dbReference type="SAM" id="MobiDB-lite"/>
    </source>
</evidence>
<dbReference type="Proteomes" id="UP000593565">
    <property type="component" value="Unassembled WGS sequence"/>
</dbReference>
<reference evidence="16 17" key="1">
    <citation type="submission" date="2020-02" db="EMBL/GenBank/DDBJ databases">
        <title>A chromosome-scale genome assembly of the black bullhead catfish (Ameiurus melas).</title>
        <authorList>
            <person name="Wen M."/>
            <person name="Zham M."/>
            <person name="Cabau C."/>
            <person name="Klopp C."/>
            <person name="Donnadieu C."/>
            <person name="Roques C."/>
            <person name="Bouchez O."/>
            <person name="Lampietro C."/>
            <person name="Jouanno E."/>
            <person name="Herpin A."/>
            <person name="Louis A."/>
            <person name="Berthelot C."/>
            <person name="Parey E."/>
            <person name="Roest-Crollius H."/>
            <person name="Braasch I."/>
            <person name="Postlethwait J."/>
            <person name="Robinson-Rechavi M."/>
            <person name="Echchiki A."/>
            <person name="Begum T."/>
            <person name="Montfort J."/>
            <person name="Schartl M."/>
            <person name="Bobe J."/>
            <person name="Guiguen Y."/>
        </authorList>
    </citation>
    <scope>NUCLEOTIDE SEQUENCE [LARGE SCALE GENOMIC DNA]</scope>
    <source>
        <strain evidence="16">M_S1</strain>
        <tissue evidence="16">Blood</tissue>
    </source>
</reference>
<keyword evidence="8" id="KW-1015">Disulfide bond</keyword>
<dbReference type="PANTHER" id="PTHR48423:SF1">
    <property type="entry name" value="INTERLEUKIN-27 RECEPTOR SUBUNIT ALPHA"/>
    <property type="match status" value="1"/>
</dbReference>
<dbReference type="InterPro" id="IPR010457">
    <property type="entry name" value="IgC2-like_lig-bd"/>
</dbReference>
<feature type="domain" description="Fibronectin type-III" evidence="15">
    <location>
        <begin position="300"/>
        <end position="400"/>
    </location>
</feature>
<feature type="compositionally biased region" description="Polar residues" evidence="12">
    <location>
        <begin position="832"/>
        <end position="852"/>
    </location>
</feature>
<keyword evidence="9" id="KW-0675">Receptor</keyword>
<name>A0A7J6AG43_AMEME</name>
<keyword evidence="17" id="KW-1185">Reference proteome</keyword>
<dbReference type="InterPro" id="IPR052672">
    <property type="entry name" value="Type1_Cytokine_Rcpt_Type2"/>
</dbReference>
<feature type="domain" description="Fibronectin type-III" evidence="15">
    <location>
        <begin position="490"/>
        <end position="591"/>
    </location>
</feature>
<feature type="domain" description="Ig-like" evidence="14">
    <location>
        <begin position="102"/>
        <end position="181"/>
    </location>
</feature>
<dbReference type="PROSITE" id="PS50835">
    <property type="entry name" value="IG_LIKE"/>
    <property type="match status" value="1"/>
</dbReference>
<dbReference type="EMBL" id="JAAGNN010000012">
    <property type="protein sequence ID" value="KAF4081895.1"/>
    <property type="molecule type" value="Genomic_DNA"/>
</dbReference>
<proteinExistence type="inferred from homology"/>
<organism evidence="16 17">
    <name type="scientific">Ameiurus melas</name>
    <name type="common">Black bullhead</name>
    <name type="synonym">Silurus melas</name>
    <dbReference type="NCBI Taxonomy" id="219545"/>
    <lineage>
        <taxon>Eukaryota</taxon>
        <taxon>Metazoa</taxon>
        <taxon>Chordata</taxon>
        <taxon>Craniata</taxon>
        <taxon>Vertebrata</taxon>
        <taxon>Euteleostomi</taxon>
        <taxon>Actinopterygii</taxon>
        <taxon>Neopterygii</taxon>
        <taxon>Teleostei</taxon>
        <taxon>Ostariophysi</taxon>
        <taxon>Siluriformes</taxon>
        <taxon>Ictaluridae</taxon>
        <taxon>Ameiurus</taxon>
    </lineage>
</organism>
<feature type="region of interest" description="Disordered" evidence="12">
    <location>
        <begin position="788"/>
        <end position="820"/>
    </location>
</feature>
<keyword evidence="7 13" id="KW-0472">Membrane</keyword>
<evidence type="ECO:0000256" key="8">
    <source>
        <dbReference type="ARBA" id="ARBA00023157"/>
    </source>
</evidence>
<comment type="caution">
    <text evidence="16">The sequence shown here is derived from an EMBL/GenBank/DDBJ whole genome shotgun (WGS) entry which is preliminary data.</text>
</comment>
<accession>A0A7J6AG43</accession>
<dbReference type="SMART" id="SM00060">
    <property type="entry name" value="FN3"/>
    <property type="match status" value="4"/>
</dbReference>
<evidence type="ECO:0000256" key="6">
    <source>
        <dbReference type="ARBA" id="ARBA00022989"/>
    </source>
</evidence>
<dbReference type="InterPro" id="IPR013783">
    <property type="entry name" value="Ig-like_fold"/>
</dbReference>
<feature type="compositionally biased region" description="Polar residues" evidence="12">
    <location>
        <begin position="801"/>
        <end position="820"/>
    </location>
</feature>
<keyword evidence="5" id="KW-0677">Repeat</keyword>
<dbReference type="InterPro" id="IPR003529">
    <property type="entry name" value="Hematopoietin_rcpt_Gp130_CS"/>
</dbReference>
<keyword evidence="3 13" id="KW-0812">Transmembrane</keyword>
<protein>
    <recommendedName>
        <fullName evidence="18">Interleukin-6 receptor subunit beta</fullName>
    </recommendedName>
</protein>
<evidence type="ECO:0000256" key="5">
    <source>
        <dbReference type="ARBA" id="ARBA00022737"/>
    </source>
</evidence>
<feature type="domain" description="Fibronectin type-III" evidence="15">
    <location>
        <begin position="593"/>
        <end position="686"/>
    </location>
</feature>
<feature type="region of interest" description="Disordered" evidence="12">
    <location>
        <begin position="832"/>
        <end position="931"/>
    </location>
</feature>
<evidence type="ECO:0000256" key="1">
    <source>
        <dbReference type="ARBA" id="ARBA00004479"/>
    </source>
</evidence>
<dbReference type="GO" id="GO:0004896">
    <property type="term" value="F:cytokine receptor activity"/>
    <property type="evidence" value="ECO:0007669"/>
    <property type="project" value="InterPro"/>
</dbReference>
<dbReference type="CDD" id="cd00063">
    <property type="entry name" value="FN3"/>
    <property type="match status" value="4"/>
</dbReference>
<comment type="subcellular location">
    <subcellularLocation>
        <location evidence="1">Membrane</location>
        <topology evidence="1">Single-pass type I membrane protein</topology>
    </subcellularLocation>
</comment>
<dbReference type="Gene3D" id="2.60.40.10">
    <property type="entry name" value="Immunoglobulins"/>
    <property type="match status" value="6"/>
</dbReference>
<keyword evidence="11" id="KW-0393">Immunoglobulin domain</keyword>
<keyword evidence="10" id="KW-0325">Glycoprotein</keyword>
<evidence type="ECO:0000259" key="14">
    <source>
        <dbReference type="PROSITE" id="PS50835"/>
    </source>
</evidence>
<evidence type="ECO:0008006" key="18">
    <source>
        <dbReference type="Google" id="ProtNLM"/>
    </source>
</evidence>
<dbReference type="Pfam" id="PF00041">
    <property type="entry name" value="fn3"/>
    <property type="match status" value="2"/>
</dbReference>
<dbReference type="InterPro" id="IPR007110">
    <property type="entry name" value="Ig-like_dom"/>
</dbReference>
<evidence type="ECO:0000256" key="10">
    <source>
        <dbReference type="ARBA" id="ARBA00023180"/>
    </source>
</evidence>
<evidence type="ECO:0000313" key="16">
    <source>
        <dbReference type="EMBL" id="KAF4081895.1"/>
    </source>
</evidence>
<dbReference type="InterPro" id="IPR003961">
    <property type="entry name" value="FN3_dom"/>
</dbReference>
<feature type="transmembrane region" description="Helical" evidence="13">
    <location>
        <begin position="693"/>
        <end position="714"/>
    </location>
</feature>
<evidence type="ECO:0000256" key="7">
    <source>
        <dbReference type="ARBA" id="ARBA00023136"/>
    </source>
</evidence>
<dbReference type="PROSITE" id="PS01353">
    <property type="entry name" value="HEMATOPO_REC_L_F2"/>
    <property type="match status" value="1"/>
</dbReference>
<evidence type="ECO:0000256" key="2">
    <source>
        <dbReference type="ARBA" id="ARBA00008921"/>
    </source>
</evidence>
<keyword evidence="4" id="KW-0732">Signal</keyword>
<comment type="similarity">
    <text evidence="2">Belongs to the type I cytokine receptor family. Type 2 subfamily.</text>
</comment>
<feature type="compositionally biased region" description="Polar residues" evidence="12">
    <location>
        <begin position="922"/>
        <end position="931"/>
    </location>
</feature>
<evidence type="ECO:0000256" key="3">
    <source>
        <dbReference type="ARBA" id="ARBA00022692"/>
    </source>
</evidence>
<dbReference type="InterPro" id="IPR036116">
    <property type="entry name" value="FN3_sf"/>
</dbReference>
<dbReference type="PROSITE" id="PS50853">
    <property type="entry name" value="FN3"/>
    <property type="match status" value="3"/>
</dbReference>
<evidence type="ECO:0000259" key="15">
    <source>
        <dbReference type="PROSITE" id="PS50853"/>
    </source>
</evidence>
<dbReference type="GO" id="GO:0005886">
    <property type="term" value="C:plasma membrane"/>
    <property type="evidence" value="ECO:0007669"/>
    <property type="project" value="UniProtKB-ARBA"/>
</dbReference>
<dbReference type="SUPFAM" id="SSF49265">
    <property type="entry name" value="Fibronectin type III"/>
    <property type="match status" value="4"/>
</dbReference>
<gene>
    <name evidence="16" type="ORF">AMELA_G00145600</name>
</gene>
<sequence length="931" mass="104313">MTPYSSQIDSCIGQSDRLPCSFAPLWRVLACIFPVSQTTSKVEKELARFAQDITLELQRCYENAEQTRTADIMKQKLLRLFGLVFFLPFGCAYDYSCAKISPDSTQNIPVELGKDFTATCNLSENSVYSADDITWFFGNVTVPRESYKKLNKSAVAVTVNVSRDMNNPLMCKAAKQDLSFEEPCIYGIFLDKGYPPLKPKDLNCIAHQDGRVISPKLTCSWDPGTRDPIISTSYTLHTKYLDSTENATSNTYSTHSLTINFGTFPNHMHLMVWVEAQNILGTVTSDLLSVDSESFAKPNPPAHVRVIPEDGFPTSLMVNWTHPIHETTFKLRYHIRYCQAGCSVWKEILENSTRAYIESYRLQFLQPYTDYVVQVRCIHQKSLGYWSDWSLNATARTPEHFPSSGPDLWRVYEEDSDNTVIKLIWKDPEQSNGKILGYNVTIYEDGHPETRVVRSKELKFSLNGENASIKVTAYNSVGASHESTLTIPRPGTKLRPGVKGVNCSVQDGQLSVNWLAPSHQRPFPTAYVIEWVSVPNKEIGWQKVLGNVSNVSLKELKPFKRYNVSVNPIYRVRHFDSPGTQYTIQAYLEQGPPLKGPDVNVTATGKTSARLNWNEIPIDDQQGFLTNYTIFYKTGNSWQSVGVPSNTYSYKLTTLASDSHYVVHIMVSNQKGSKNGSESSFYTKKYDDGEIDVIVVIVCLSFLFFVVFTTVLIIRKKELLKRRFWPPVPNPSHSTIANWSPDCPNKPDTPKESILAEVSVVEVDMDDAKSLCDEDKAVMPLKKYFSEERSSGIGGSSGMSTPRQSVSSNDEADSGQTTASTVQYSAVVSSGYKGQTPGTQASVFSRSESTQPLLECEENPEHLPEASGHQTNSYFKRHRANEQLHMDEGEEPSFGSLSFSPMEEEDSPTLTEDPPGPASGYMPQQSGYRPQ</sequence>
<keyword evidence="6 13" id="KW-1133">Transmembrane helix</keyword>
<evidence type="ECO:0000313" key="17">
    <source>
        <dbReference type="Proteomes" id="UP000593565"/>
    </source>
</evidence>
<evidence type="ECO:0000256" key="4">
    <source>
        <dbReference type="ARBA" id="ARBA00022729"/>
    </source>
</evidence>